<dbReference type="PANTHER" id="PTHR48081:SF32">
    <property type="entry name" value="ALPHA_BETA HYDROLASE FOLD-3 DOMAIN-CONTAINING PROTEIN"/>
    <property type="match status" value="1"/>
</dbReference>
<keyword evidence="4" id="KW-1185">Reference proteome</keyword>
<evidence type="ECO:0000256" key="1">
    <source>
        <dbReference type="ARBA" id="ARBA00022801"/>
    </source>
</evidence>
<dbReference type="InterPro" id="IPR029058">
    <property type="entry name" value="AB_hydrolase_fold"/>
</dbReference>
<sequence length="252" mass="28685">SHENICRYIARESESVVVSVGYRLAPEHKYPAAYEDCLNATIHFMKNIEHYGVDPARIIVCGDNAGGNLAAAVTQTLAGRSDLPRLRAQILIYPGLQALDFNLPSYQQNGGVPLLFRERAAFCVLQYLNGNALHMQEILEGSHIPPDMRLKYRKWVSPDNIPEKFKVRGYKPHKPHEFKGEVFEKVTRSFEPNLCLLLAEDALVEQLPESFILTCEYDVLRDDGLLYKKRLEDNGVRVTWYHLEDGFHGVIS</sequence>
<dbReference type="SUPFAM" id="SSF53474">
    <property type="entry name" value="alpha/beta-Hydrolases"/>
    <property type="match status" value="1"/>
</dbReference>
<feature type="domain" description="Alpha/beta hydrolase fold-3" evidence="2">
    <location>
        <begin position="1"/>
        <end position="133"/>
    </location>
</feature>
<name>A0A091JMQ8_EGRGA</name>
<evidence type="ECO:0000313" key="4">
    <source>
        <dbReference type="Proteomes" id="UP000053119"/>
    </source>
</evidence>
<dbReference type="InterPro" id="IPR013094">
    <property type="entry name" value="AB_hydrolase_3"/>
</dbReference>
<dbReference type="Gene3D" id="3.40.50.1820">
    <property type="entry name" value="alpha/beta hydrolase"/>
    <property type="match status" value="1"/>
</dbReference>
<proteinExistence type="predicted"/>
<evidence type="ECO:0000313" key="3">
    <source>
        <dbReference type="EMBL" id="KFP22294.1"/>
    </source>
</evidence>
<dbReference type="InterPro" id="IPR050300">
    <property type="entry name" value="GDXG_lipolytic_enzyme"/>
</dbReference>
<keyword evidence="1" id="KW-0378">Hydrolase</keyword>
<dbReference type="Proteomes" id="UP000053119">
    <property type="component" value="Unassembled WGS sequence"/>
</dbReference>
<feature type="non-terminal residue" evidence="3">
    <location>
        <position position="1"/>
    </location>
</feature>
<dbReference type="Pfam" id="PF07859">
    <property type="entry name" value="Abhydrolase_3"/>
    <property type="match status" value="2"/>
</dbReference>
<evidence type="ECO:0000259" key="2">
    <source>
        <dbReference type="Pfam" id="PF07859"/>
    </source>
</evidence>
<organism evidence="3 4">
    <name type="scientific">Egretta garzetta</name>
    <name type="common">Little egret</name>
    <dbReference type="NCBI Taxonomy" id="188379"/>
    <lineage>
        <taxon>Eukaryota</taxon>
        <taxon>Metazoa</taxon>
        <taxon>Chordata</taxon>
        <taxon>Craniata</taxon>
        <taxon>Vertebrata</taxon>
        <taxon>Euteleostomi</taxon>
        <taxon>Archelosauria</taxon>
        <taxon>Archosauria</taxon>
        <taxon>Dinosauria</taxon>
        <taxon>Saurischia</taxon>
        <taxon>Theropoda</taxon>
        <taxon>Coelurosauria</taxon>
        <taxon>Aves</taxon>
        <taxon>Neognathae</taxon>
        <taxon>Neoaves</taxon>
        <taxon>Aequornithes</taxon>
        <taxon>Pelecaniformes</taxon>
        <taxon>Ardeidae</taxon>
        <taxon>Egretta</taxon>
    </lineage>
</organism>
<dbReference type="PANTHER" id="PTHR48081">
    <property type="entry name" value="AB HYDROLASE SUPERFAMILY PROTEIN C4A8.06C"/>
    <property type="match status" value="1"/>
</dbReference>
<dbReference type="EMBL" id="KK502299">
    <property type="protein sequence ID" value="KFP22294.1"/>
    <property type="molecule type" value="Genomic_DNA"/>
</dbReference>
<gene>
    <name evidence="3" type="ORF">Z169_14436</name>
</gene>
<feature type="non-terminal residue" evidence="3">
    <location>
        <position position="252"/>
    </location>
</feature>
<feature type="domain" description="Alpha/beta hydrolase fold-3" evidence="2">
    <location>
        <begin position="189"/>
        <end position="251"/>
    </location>
</feature>
<dbReference type="GO" id="GO:0016787">
    <property type="term" value="F:hydrolase activity"/>
    <property type="evidence" value="ECO:0007669"/>
    <property type="project" value="UniProtKB-KW"/>
</dbReference>
<dbReference type="STRING" id="188379.A0A091JMQ8"/>
<reference evidence="3 4" key="1">
    <citation type="submission" date="2014-04" db="EMBL/GenBank/DDBJ databases">
        <title>Genome evolution of avian class.</title>
        <authorList>
            <person name="Zhang G."/>
            <person name="Li C."/>
        </authorList>
    </citation>
    <scope>NUCLEOTIDE SEQUENCE [LARGE SCALE GENOMIC DNA]</scope>
    <source>
        <strain evidence="3">BGI_Z169</strain>
    </source>
</reference>
<protein>
    <submittedName>
        <fullName evidence="3">Arylacetamide deacetylase-like 4</fullName>
    </submittedName>
</protein>
<accession>A0A091JMQ8</accession>
<dbReference type="AlphaFoldDB" id="A0A091JMQ8"/>